<evidence type="ECO:0000313" key="7">
    <source>
        <dbReference type="EMBL" id="TMI84210.1"/>
    </source>
</evidence>
<comment type="cofactor">
    <cofactor evidence="1">
        <name>Mg(2+)</name>
        <dbReference type="ChEBI" id="CHEBI:18420"/>
    </cofactor>
</comment>
<dbReference type="InterPro" id="IPR015797">
    <property type="entry name" value="NUDIX_hydrolase-like_dom_sf"/>
</dbReference>
<dbReference type="Proteomes" id="UP000320048">
    <property type="component" value="Unassembled WGS sequence"/>
</dbReference>
<dbReference type="Gene3D" id="3.90.79.10">
    <property type="entry name" value="Nucleoside Triphosphate Pyrophosphohydrolase"/>
    <property type="match status" value="1"/>
</dbReference>
<feature type="region of interest" description="Disordered" evidence="5">
    <location>
        <begin position="1"/>
        <end position="22"/>
    </location>
</feature>
<dbReference type="EMBL" id="VBAO01000042">
    <property type="protein sequence ID" value="TMI84210.1"/>
    <property type="molecule type" value="Genomic_DNA"/>
</dbReference>
<dbReference type="PRINTS" id="PR00502">
    <property type="entry name" value="NUDIXFAMILY"/>
</dbReference>
<reference evidence="9 10" key="1">
    <citation type="journal article" date="2019" name="Nat. Microbiol.">
        <title>Mediterranean grassland soil C-N compound turnover is dependent on rainfall and depth, and is mediated by genomically divergent microorganisms.</title>
        <authorList>
            <person name="Diamond S."/>
            <person name="Andeer P.F."/>
            <person name="Li Z."/>
            <person name="Crits-Christoph A."/>
            <person name="Burstein D."/>
            <person name="Anantharaman K."/>
            <person name="Lane K.R."/>
            <person name="Thomas B.C."/>
            <person name="Pan C."/>
            <person name="Northen T.R."/>
            <person name="Banfield J.F."/>
        </authorList>
    </citation>
    <scope>NUCLEOTIDE SEQUENCE [LARGE SCALE GENOMIC DNA]</scope>
    <source>
        <strain evidence="8">NP_5</strain>
        <strain evidence="7">NP_7</strain>
    </source>
</reference>
<evidence type="ECO:0000256" key="3">
    <source>
        <dbReference type="ARBA" id="ARBA00022842"/>
    </source>
</evidence>
<dbReference type="PROSITE" id="PS51462">
    <property type="entry name" value="NUDIX"/>
    <property type="match status" value="1"/>
</dbReference>
<evidence type="ECO:0000313" key="9">
    <source>
        <dbReference type="Proteomes" id="UP000320048"/>
    </source>
</evidence>
<dbReference type="InterPro" id="IPR000086">
    <property type="entry name" value="NUDIX_hydrolase_dom"/>
</dbReference>
<evidence type="ECO:0000256" key="4">
    <source>
        <dbReference type="RuleBase" id="RU003476"/>
    </source>
</evidence>
<evidence type="ECO:0000313" key="8">
    <source>
        <dbReference type="EMBL" id="TMJ08123.1"/>
    </source>
</evidence>
<dbReference type="EMBL" id="VBAM01000422">
    <property type="protein sequence ID" value="TMJ08123.1"/>
    <property type="molecule type" value="Genomic_DNA"/>
</dbReference>
<dbReference type="Proteomes" id="UP000320393">
    <property type="component" value="Unassembled WGS sequence"/>
</dbReference>
<dbReference type="PROSITE" id="PS00893">
    <property type="entry name" value="NUDIX_BOX"/>
    <property type="match status" value="1"/>
</dbReference>
<keyword evidence="3" id="KW-0460">Magnesium</keyword>
<dbReference type="GO" id="GO:0016787">
    <property type="term" value="F:hydrolase activity"/>
    <property type="evidence" value="ECO:0007669"/>
    <property type="project" value="UniProtKB-KW"/>
</dbReference>
<dbReference type="AlphaFoldDB" id="A0A537JL62"/>
<gene>
    <name evidence="8" type="ORF">E6H02_10425</name>
    <name evidence="7" type="ORF">E6H04_01660</name>
</gene>
<comment type="similarity">
    <text evidence="4">Belongs to the Nudix hydrolase family.</text>
</comment>
<feature type="domain" description="Nudix hydrolase" evidence="6">
    <location>
        <begin position="64"/>
        <end position="192"/>
    </location>
</feature>
<accession>A0A537JL62</accession>
<evidence type="ECO:0000313" key="10">
    <source>
        <dbReference type="Proteomes" id="UP000320393"/>
    </source>
</evidence>
<organism evidence="7 9">
    <name type="scientific">Candidatus Segetimicrobium genomatis</name>
    <dbReference type="NCBI Taxonomy" id="2569760"/>
    <lineage>
        <taxon>Bacteria</taxon>
        <taxon>Bacillati</taxon>
        <taxon>Candidatus Sysuimicrobiota</taxon>
        <taxon>Candidatus Sysuimicrobiia</taxon>
        <taxon>Candidatus Sysuimicrobiales</taxon>
        <taxon>Candidatus Segetimicrobiaceae</taxon>
        <taxon>Candidatus Segetimicrobium</taxon>
    </lineage>
</organism>
<evidence type="ECO:0000256" key="2">
    <source>
        <dbReference type="ARBA" id="ARBA00022801"/>
    </source>
</evidence>
<dbReference type="PANTHER" id="PTHR43222">
    <property type="entry name" value="NUDIX HYDROLASE 23"/>
    <property type="match status" value="1"/>
</dbReference>
<name>A0A537JL62_9BACT</name>
<dbReference type="InterPro" id="IPR020476">
    <property type="entry name" value="Nudix_hydrolase"/>
</dbReference>
<evidence type="ECO:0000256" key="1">
    <source>
        <dbReference type="ARBA" id="ARBA00001946"/>
    </source>
</evidence>
<protein>
    <submittedName>
        <fullName evidence="7">NUDIX domain-containing protein</fullName>
    </submittedName>
</protein>
<dbReference type="SUPFAM" id="SSF55811">
    <property type="entry name" value="Nudix"/>
    <property type="match status" value="1"/>
</dbReference>
<comment type="caution">
    <text evidence="7">The sequence shown here is derived from an EMBL/GenBank/DDBJ whole genome shotgun (WGS) entry which is preliminary data.</text>
</comment>
<evidence type="ECO:0000256" key="5">
    <source>
        <dbReference type="SAM" id="MobiDB-lite"/>
    </source>
</evidence>
<keyword evidence="2 4" id="KW-0378">Hydrolase</keyword>
<proteinExistence type="inferred from homology"/>
<dbReference type="PANTHER" id="PTHR43222:SF2">
    <property type="entry name" value="NUDIX HYDROLASE 23, CHLOROPLASTIC"/>
    <property type="match status" value="1"/>
</dbReference>
<dbReference type="Pfam" id="PF00293">
    <property type="entry name" value="NUDIX"/>
    <property type="match status" value="1"/>
</dbReference>
<sequence length="197" mass="22108">MLRGGRPAFPPGRPVPGDHVRDQEGPVPRLFCIRCGARLHRLREAGRARRVPGCPRCAWIDWNNPAPTASVLVLRRGRVLLVRRAVAPARGAWDVPGGFIERGETAERAALREVREELGADVRIERLIGTFPDVYGPERRPSINIYFLGRLKRDRALRPRDDVSGFGWFPLDAVPRGLAFSNTRAALQRLKRDLGAR</sequence>
<evidence type="ECO:0000259" key="6">
    <source>
        <dbReference type="PROSITE" id="PS51462"/>
    </source>
</evidence>
<dbReference type="InterPro" id="IPR020084">
    <property type="entry name" value="NUDIX_hydrolase_CS"/>
</dbReference>